<evidence type="ECO:0000256" key="2">
    <source>
        <dbReference type="ARBA" id="ARBA00013090"/>
    </source>
</evidence>
<evidence type="ECO:0000256" key="6">
    <source>
        <dbReference type="ARBA" id="ARBA00023316"/>
    </source>
</evidence>
<evidence type="ECO:0000256" key="5">
    <source>
        <dbReference type="ARBA" id="ARBA00023235"/>
    </source>
</evidence>
<evidence type="ECO:0000256" key="3">
    <source>
        <dbReference type="ARBA" id="ARBA00022960"/>
    </source>
</evidence>
<organism evidence="8 9">
    <name type="scientific">Lacrimispora xylanolytica</name>
    <dbReference type="NCBI Taxonomy" id="29375"/>
    <lineage>
        <taxon>Bacteria</taxon>
        <taxon>Bacillati</taxon>
        <taxon>Bacillota</taxon>
        <taxon>Clostridia</taxon>
        <taxon>Lachnospirales</taxon>
        <taxon>Lachnospiraceae</taxon>
        <taxon>Lacrimispora</taxon>
    </lineage>
</organism>
<dbReference type="InterPro" id="IPR018187">
    <property type="entry name" value="Asp/Glu_racemase_AS_1"/>
</dbReference>
<keyword evidence="4 7" id="KW-0573">Peptidoglycan synthesis</keyword>
<dbReference type="EMBL" id="CP113524">
    <property type="protein sequence ID" value="WAJ23494.1"/>
    <property type="molecule type" value="Genomic_DNA"/>
</dbReference>
<dbReference type="NCBIfam" id="TIGR00067">
    <property type="entry name" value="glut_race"/>
    <property type="match status" value="1"/>
</dbReference>
<keyword evidence="9" id="KW-1185">Reference proteome</keyword>
<dbReference type="InterPro" id="IPR004391">
    <property type="entry name" value="Glu_race"/>
</dbReference>
<comment type="function">
    <text evidence="7">Provides the (R)-glutamate required for cell wall biosynthesis.</text>
</comment>
<accession>A0ABY7AAM8</accession>
<dbReference type="EC" id="5.1.1.3" evidence="2 7"/>
<evidence type="ECO:0000256" key="1">
    <source>
        <dbReference type="ARBA" id="ARBA00001602"/>
    </source>
</evidence>
<dbReference type="PANTHER" id="PTHR21198:SF2">
    <property type="entry name" value="GLUTAMATE RACEMASE"/>
    <property type="match status" value="1"/>
</dbReference>
<dbReference type="Pfam" id="PF01177">
    <property type="entry name" value="Asp_Glu_race"/>
    <property type="match status" value="1"/>
</dbReference>
<sequence>MADRNSPIGVFDSGVGGLTVVREIMRQMPEERLVYFGDTARVPYGTKSKDTIVRYTRQNIRFLMTQDVKAIVIACNTATAFALETVEKELDIPVIGVIHAGAKTAVEATRNGKIGIIGTEGTIQSGVYTKVMEEMKGGLEVIGKPCPLFVPLVEEGLLHDSVTDEIASRYLSELKGKFIDTLVLGCTHYPLLRSTVGRVMGPEVTLVNPAYETALELKQVLSESQLLNEENESSQDKYRFYVSDLAEKFTNFASSILPDQVKQTKKINIEEF</sequence>
<comment type="catalytic activity">
    <reaction evidence="1 7">
        <text>L-glutamate = D-glutamate</text>
        <dbReference type="Rhea" id="RHEA:12813"/>
        <dbReference type="ChEBI" id="CHEBI:29985"/>
        <dbReference type="ChEBI" id="CHEBI:29986"/>
        <dbReference type="EC" id="5.1.1.3"/>
    </reaction>
</comment>
<dbReference type="RefSeq" id="WP_268114907.1">
    <property type="nucleotide sequence ID" value="NZ_CP113524.1"/>
</dbReference>
<comment type="pathway">
    <text evidence="7">Cell wall biogenesis; peptidoglycan biosynthesis.</text>
</comment>
<evidence type="ECO:0000313" key="8">
    <source>
        <dbReference type="EMBL" id="WAJ23494.1"/>
    </source>
</evidence>
<dbReference type="Gene3D" id="3.40.50.1860">
    <property type="match status" value="2"/>
</dbReference>
<feature type="active site" description="Proton donor/acceptor" evidence="7">
    <location>
        <position position="186"/>
    </location>
</feature>
<dbReference type="InterPro" id="IPR033134">
    <property type="entry name" value="Asp/Glu_racemase_AS_2"/>
</dbReference>
<protein>
    <recommendedName>
        <fullName evidence="2 7">Glutamate racemase</fullName>
        <ecNumber evidence="2 7">5.1.1.3</ecNumber>
    </recommendedName>
</protein>
<dbReference type="PROSITE" id="PS00924">
    <property type="entry name" value="ASP_GLU_RACEMASE_2"/>
    <property type="match status" value="1"/>
</dbReference>
<dbReference type="SUPFAM" id="SSF53681">
    <property type="entry name" value="Aspartate/glutamate racemase"/>
    <property type="match status" value="2"/>
</dbReference>
<dbReference type="InterPro" id="IPR015942">
    <property type="entry name" value="Asp/Glu/hydantoin_racemase"/>
</dbReference>
<feature type="binding site" evidence="7">
    <location>
        <begin position="187"/>
        <end position="188"/>
    </location>
    <ligand>
        <name>substrate</name>
    </ligand>
</feature>
<comment type="similarity">
    <text evidence="7">Belongs to the aspartate/glutamate racemases family.</text>
</comment>
<gene>
    <name evidence="7 8" type="primary">murI</name>
    <name evidence="8" type="ORF">OW255_18325</name>
</gene>
<feature type="binding site" evidence="7">
    <location>
        <begin position="44"/>
        <end position="45"/>
    </location>
    <ligand>
        <name>substrate</name>
    </ligand>
</feature>
<dbReference type="PROSITE" id="PS00923">
    <property type="entry name" value="ASP_GLU_RACEMASE_1"/>
    <property type="match status" value="1"/>
</dbReference>
<dbReference type="InterPro" id="IPR001920">
    <property type="entry name" value="Asp/Glu_race"/>
</dbReference>
<dbReference type="Proteomes" id="UP001163115">
    <property type="component" value="Chromosome"/>
</dbReference>
<dbReference type="GO" id="GO:0008881">
    <property type="term" value="F:glutamate racemase activity"/>
    <property type="evidence" value="ECO:0007669"/>
    <property type="project" value="UniProtKB-EC"/>
</dbReference>
<feature type="binding site" evidence="7">
    <location>
        <begin position="12"/>
        <end position="13"/>
    </location>
    <ligand>
        <name>substrate</name>
    </ligand>
</feature>
<keyword evidence="3 7" id="KW-0133">Cell shape</keyword>
<proteinExistence type="inferred from homology"/>
<keyword evidence="6 7" id="KW-0961">Cell wall biogenesis/degradation</keyword>
<evidence type="ECO:0000256" key="7">
    <source>
        <dbReference type="HAMAP-Rule" id="MF_00258"/>
    </source>
</evidence>
<dbReference type="HAMAP" id="MF_00258">
    <property type="entry name" value="Glu_racemase"/>
    <property type="match status" value="1"/>
</dbReference>
<feature type="active site" description="Proton donor/acceptor" evidence="7">
    <location>
        <position position="75"/>
    </location>
</feature>
<dbReference type="PANTHER" id="PTHR21198">
    <property type="entry name" value="GLUTAMATE RACEMASE"/>
    <property type="match status" value="1"/>
</dbReference>
<name>A0ABY7AAM8_9FIRM</name>
<reference evidence="8" key="1">
    <citation type="submission" date="2022-11" db="EMBL/GenBank/DDBJ databases">
        <title>Lacrimispora xylanolytica sy1, complete genome.</title>
        <authorList>
            <person name="Choi S."/>
        </authorList>
    </citation>
    <scope>NUCLEOTIDE SEQUENCE</scope>
    <source>
        <strain evidence="8">Sy1</strain>
    </source>
</reference>
<keyword evidence="5 7" id="KW-0413">Isomerase</keyword>
<feature type="binding site" evidence="7">
    <location>
        <begin position="76"/>
        <end position="77"/>
    </location>
    <ligand>
        <name>substrate</name>
    </ligand>
</feature>
<evidence type="ECO:0000313" key="9">
    <source>
        <dbReference type="Proteomes" id="UP001163115"/>
    </source>
</evidence>
<evidence type="ECO:0000256" key="4">
    <source>
        <dbReference type="ARBA" id="ARBA00022984"/>
    </source>
</evidence>